<keyword evidence="5" id="KW-1185">Reference proteome</keyword>
<dbReference type="PANTHER" id="PTHR43877">
    <property type="entry name" value="AMINOALKYLPHOSPHONATE N-ACETYLTRANSFERASE-RELATED-RELATED"/>
    <property type="match status" value="1"/>
</dbReference>
<proteinExistence type="predicted"/>
<dbReference type="RefSeq" id="WP_248153200.1">
    <property type="nucleotide sequence ID" value="NZ_JALNMJ010000005.1"/>
</dbReference>
<dbReference type="InterPro" id="IPR016181">
    <property type="entry name" value="Acyl_CoA_acyltransferase"/>
</dbReference>
<dbReference type="PANTHER" id="PTHR43877:SF2">
    <property type="entry name" value="AMINOALKYLPHOSPHONATE N-ACETYLTRANSFERASE-RELATED"/>
    <property type="match status" value="1"/>
</dbReference>
<evidence type="ECO:0000259" key="3">
    <source>
        <dbReference type="PROSITE" id="PS51186"/>
    </source>
</evidence>
<keyword evidence="1" id="KW-0808">Transferase</keyword>
<evidence type="ECO:0000256" key="1">
    <source>
        <dbReference type="ARBA" id="ARBA00022679"/>
    </source>
</evidence>
<dbReference type="Proteomes" id="UP001431221">
    <property type="component" value="Unassembled WGS sequence"/>
</dbReference>
<dbReference type="InterPro" id="IPR000182">
    <property type="entry name" value="GNAT_dom"/>
</dbReference>
<gene>
    <name evidence="4" type="ORF">M0H32_08795</name>
</gene>
<evidence type="ECO:0000313" key="4">
    <source>
        <dbReference type="EMBL" id="MCK7612255.1"/>
    </source>
</evidence>
<dbReference type="EMBL" id="JALNMJ010000005">
    <property type="protein sequence ID" value="MCK7612255.1"/>
    <property type="molecule type" value="Genomic_DNA"/>
</dbReference>
<name>A0ABT0GSP0_9HYPH</name>
<sequence>MSGRHVEDYRAECASGAIWVVESGGKAVGFAQGVPGEVKRLFVDAAAVGLGAGAGLMERALADARAGGVDLVRIDATLNAVSFYEKWGFRETGRGVFPGRTAPLPQIDVVLLEKRFEAEPA</sequence>
<dbReference type="PROSITE" id="PS51186">
    <property type="entry name" value="GNAT"/>
    <property type="match status" value="1"/>
</dbReference>
<reference evidence="4" key="1">
    <citation type="submission" date="2022-04" db="EMBL/GenBank/DDBJ databases">
        <title>Roseibium sp. CAU 1639 isolated from mud.</title>
        <authorList>
            <person name="Kim W."/>
        </authorList>
    </citation>
    <scope>NUCLEOTIDE SEQUENCE</scope>
    <source>
        <strain evidence="4">CAU 1639</strain>
    </source>
</reference>
<protein>
    <submittedName>
        <fullName evidence="4">GNAT family N-acetyltransferase</fullName>
    </submittedName>
</protein>
<dbReference type="Pfam" id="PF13673">
    <property type="entry name" value="Acetyltransf_10"/>
    <property type="match status" value="1"/>
</dbReference>
<evidence type="ECO:0000256" key="2">
    <source>
        <dbReference type="ARBA" id="ARBA00023315"/>
    </source>
</evidence>
<organism evidence="4 5">
    <name type="scientific">Roseibium sediminicola</name>
    <dbReference type="NCBI Taxonomy" id="2933272"/>
    <lineage>
        <taxon>Bacteria</taxon>
        <taxon>Pseudomonadati</taxon>
        <taxon>Pseudomonadota</taxon>
        <taxon>Alphaproteobacteria</taxon>
        <taxon>Hyphomicrobiales</taxon>
        <taxon>Stappiaceae</taxon>
        <taxon>Roseibium</taxon>
    </lineage>
</organism>
<evidence type="ECO:0000313" key="5">
    <source>
        <dbReference type="Proteomes" id="UP001431221"/>
    </source>
</evidence>
<dbReference type="InterPro" id="IPR050832">
    <property type="entry name" value="Bact_Acetyltransf"/>
</dbReference>
<dbReference type="Gene3D" id="3.40.630.30">
    <property type="match status" value="1"/>
</dbReference>
<dbReference type="SUPFAM" id="SSF55729">
    <property type="entry name" value="Acyl-CoA N-acyltransferases (Nat)"/>
    <property type="match status" value="1"/>
</dbReference>
<keyword evidence="2" id="KW-0012">Acyltransferase</keyword>
<comment type="caution">
    <text evidence="4">The sequence shown here is derived from an EMBL/GenBank/DDBJ whole genome shotgun (WGS) entry which is preliminary data.</text>
</comment>
<accession>A0ABT0GSP0</accession>
<feature type="domain" description="N-acetyltransferase" evidence="3">
    <location>
        <begin position="1"/>
        <end position="117"/>
    </location>
</feature>